<accession>A0A927LC91</accession>
<sequence>MKMATDTLTAQELTDLRLGTLNTAVSDWKTMVGRLEQLATGGDGKLSAADLEKKANAADWKGVNATVSREFVTKTAAQFADAAAAAKSVLAVLRDAHDAFKQHKEDLRTAIDELGKRSIYVHGNGNVSSSVPPGAVTGGTEVHTPTDEELNAAQSRITRILWEASETDRIAARALRQLAKNEYDFTDQGPKSLKDADRAQGKADAEYWRKEIAKGNVDDWSDEKLARFNETLEDQRDNPGFTENFATGLGADGTLQFWRDLASPPGGAVEGDKAKLLAQVQDNLSMSLANASHGDSPAVEAWKKDLIAAGGKPFPVDPSMPMGPNGFQVMSSLMGKGKFDDDFLHDYGSAMLKYERDYPGDPETAWRDSTTLSYPPSSNPNDPVAGFMDALGHNPEASLDFFNGSTGQGDEKLNNWDYLVGHDKGAREWPVGEEGKPVGFDNLGHALESATLGYPYDEKDPSIPPMKTEAQIEAREARTDLMSRVVGNYSSADVIDQQPGISDSLARMASGHIDSLNYSAADFGRSGDVNGRDARFGADANHLRDFGEMGTTNFLRAVAADEDAYNTVSAAQQAYGSSVMAAQGGDEGDVKRVALHSVTMHGILDQSRFESIGQQFADEKEAANRELEKQGAWRDFAAGAVIGTGVGVASAVVIPASAAAAIAVPLAFEVAGGAAETHMSNQTLDWLKENEFDNKDEALQGIDKARDTGQTNAMIPLLNYAQANGLSDDEIWDLSGEAEEAYNTGRDRSDTKDVRGY</sequence>
<dbReference type="GeneID" id="79930105"/>
<gene>
    <name evidence="1" type="ORF">IHE70_44135</name>
</gene>
<dbReference type="AlphaFoldDB" id="A0A927LC91"/>
<evidence type="ECO:0000313" key="1">
    <source>
        <dbReference type="EMBL" id="MBD9730040.1"/>
    </source>
</evidence>
<dbReference type="EMBL" id="JACYXT010000036">
    <property type="protein sequence ID" value="MBD9730040.1"/>
    <property type="molecule type" value="Genomic_DNA"/>
</dbReference>
<name>A0A927LC91_9ACTN</name>
<evidence type="ECO:0008006" key="3">
    <source>
        <dbReference type="Google" id="ProtNLM"/>
    </source>
</evidence>
<proteinExistence type="predicted"/>
<dbReference type="Proteomes" id="UP000661025">
    <property type="component" value="Unassembled WGS sequence"/>
</dbReference>
<organism evidence="1 2">
    <name type="scientific">Streptomyces caniscabiei</name>
    <dbReference type="NCBI Taxonomy" id="2746961"/>
    <lineage>
        <taxon>Bacteria</taxon>
        <taxon>Bacillati</taxon>
        <taxon>Actinomycetota</taxon>
        <taxon>Actinomycetes</taxon>
        <taxon>Kitasatosporales</taxon>
        <taxon>Streptomycetaceae</taxon>
        <taxon>Streptomyces</taxon>
    </lineage>
</organism>
<comment type="caution">
    <text evidence="1">The sequence shown here is derived from an EMBL/GenBank/DDBJ whole genome shotgun (WGS) entry which is preliminary data.</text>
</comment>
<dbReference type="RefSeq" id="WP_086798056.1">
    <property type="nucleotide sequence ID" value="NZ_CP119182.1"/>
</dbReference>
<protein>
    <recommendedName>
        <fullName evidence="3">AG2 protein</fullName>
    </recommendedName>
</protein>
<evidence type="ECO:0000313" key="2">
    <source>
        <dbReference type="Proteomes" id="UP000661025"/>
    </source>
</evidence>
<reference evidence="1" key="1">
    <citation type="submission" date="2020-09" db="EMBL/GenBank/DDBJ databases">
        <title>Streptomyces canutascabiei sp. nov., which causes potato common scab and is distributed across the world.</title>
        <authorList>
            <person name="Nguyen H.P."/>
            <person name="Weisberg A.J."/>
            <person name="Chang J.H."/>
            <person name="Clarke C.R."/>
        </authorList>
    </citation>
    <scope>NUCLEOTIDE SEQUENCE</scope>
    <source>
        <strain evidence="1">ID-01-6.2a</strain>
    </source>
</reference>